<organism evidence="2">
    <name type="scientific">marine sediment metagenome</name>
    <dbReference type="NCBI Taxonomy" id="412755"/>
    <lineage>
        <taxon>unclassified sequences</taxon>
        <taxon>metagenomes</taxon>
        <taxon>ecological metagenomes</taxon>
    </lineage>
</organism>
<feature type="non-terminal residue" evidence="2">
    <location>
        <position position="1"/>
    </location>
</feature>
<gene>
    <name evidence="2" type="ORF">LCGC14_2777330</name>
</gene>
<evidence type="ECO:0000313" key="2">
    <source>
        <dbReference type="EMBL" id="KKK85034.1"/>
    </source>
</evidence>
<feature type="compositionally biased region" description="Basic and acidic residues" evidence="1">
    <location>
        <begin position="99"/>
        <end position="108"/>
    </location>
</feature>
<dbReference type="AlphaFoldDB" id="A0A0F9B335"/>
<feature type="region of interest" description="Disordered" evidence="1">
    <location>
        <begin position="74"/>
        <end position="109"/>
    </location>
</feature>
<evidence type="ECO:0000256" key="1">
    <source>
        <dbReference type="SAM" id="MobiDB-lite"/>
    </source>
</evidence>
<comment type="caution">
    <text evidence="2">The sequence shown here is derived from an EMBL/GenBank/DDBJ whole genome shotgun (WGS) entry which is preliminary data.</text>
</comment>
<reference evidence="2" key="1">
    <citation type="journal article" date="2015" name="Nature">
        <title>Complex archaea that bridge the gap between prokaryotes and eukaryotes.</title>
        <authorList>
            <person name="Spang A."/>
            <person name="Saw J.H."/>
            <person name="Jorgensen S.L."/>
            <person name="Zaremba-Niedzwiedzka K."/>
            <person name="Martijn J."/>
            <person name="Lind A.E."/>
            <person name="van Eijk R."/>
            <person name="Schleper C."/>
            <person name="Guy L."/>
            <person name="Ettema T.J."/>
        </authorList>
    </citation>
    <scope>NUCLEOTIDE SEQUENCE</scope>
</reference>
<sequence>RTCLLSGNNVDDYHHQHCSPFLRSEADRWFGSKATSTGSLLWICEKLNLSIVEIKRLLRLGGVNNGRAYCAVGSRNSNKKSQARVERYRASKKGRARNRRYDLSEKGRAQRRLYKAKGVSQTIAQ</sequence>
<name>A0A0F9B335_9ZZZZ</name>
<proteinExistence type="predicted"/>
<accession>A0A0F9B335</accession>
<protein>
    <submittedName>
        <fullName evidence="2">Uncharacterized protein</fullName>
    </submittedName>
</protein>
<dbReference type="EMBL" id="LAZR01051494">
    <property type="protein sequence ID" value="KKK85034.1"/>
    <property type="molecule type" value="Genomic_DNA"/>
</dbReference>